<dbReference type="InterPro" id="IPR016181">
    <property type="entry name" value="Acyl_CoA_acyltransferase"/>
</dbReference>
<feature type="compositionally biased region" description="Low complexity" evidence="1">
    <location>
        <begin position="407"/>
        <end position="416"/>
    </location>
</feature>
<feature type="region of interest" description="Disordered" evidence="1">
    <location>
        <begin position="330"/>
        <end position="363"/>
    </location>
</feature>
<dbReference type="Proteomes" id="UP000265618">
    <property type="component" value="Unassembled WGS sequence"/>
</dbReference>
<sequence length="714" mass="75649">MTGGAPPGSLGADIPSGVPTDYSGSIRVIPASFLPRASIVGFIARRLPLCSSMSSLSPSLSADGAAWMGEHCVQVLMERPGSGLVYVALNKDNDVMGLVAARPRAEPAITLSSLRHPSLASILGRYLALADTPVSTNLSLPLTIPMLLCDPYQGVVSALLTPVLRHMGRLGHHEGVVCHAVGAMSDCVYGMGFRPLSVCLATPPMLPEGANHPPTQGVCMREGVEVGQAAGVDPSSQSLALLVWFPSYTKADRQGGATTEQGGVAEGAMACSPEGVASPDHFSPDPIDADTECVQGRRVPQTDSTNHFISPIYESPYLTKAKETVSSTQSLSASLWEGEEERERQRMRVQRREKERLSAQTLPDMDTLREREQRVVDRKVQQAAFTPAAREREMERERQLEADAQRQQQGESESETLGESLFAAGGGDSLCVSHVGGLVDVQAVYQSIMAAPQPIRIQTSTHCHPYTSADIAVVSSILGSLFLSGPLLSALTSKRGGSKHKPSQTTPQAPVPRSVAFSLATALVSSFAAYGGVLVIRDGSSKRAPPVAAALYCAPWLLTSLERTLRASLQALGSPAKGVSRLMDIVYGNEYIKSSQYVYMCCVCVASGARGQGLGHALLDRLSGMSDAVGVPLASMLPASVMSFYRQAGFALVSLDTDRPLVDDRDGLAVLARYVDPASTLMHSGVSTHLGITVGEVEGTTTVRQRQTVVGDSI</sequence>
<protein>
    <recommendedName>
        <fullName evidence="4">N-acetyltransferase domain-containing protein</fullName>
    </recommendedName>
</protein>
<feature type="region of interest" description="Disordered" evidence="1">
    <location>
        <begin position="379"/>
        <end position="416"/>
    </location>
</feature>
<accession>A0A9K3GI29</accession>
<dbReference type="AlphaFoldDB" id="A0A9K3GI29"/>
<dbReference type="SUPFAM" id="SSF55729">
    <property type="entry name" value="Acyl-CoA N-acyltransferases (Nat)"/>
    <property type="match status" value="1"/>
</dbReference>
<feature type="compositionally biased region" description="Basic and acidic residues" evidence="1">
    <location>
        <begin position="389"/>
        <end position="404"/>
    </location>
</feature>
<comment type="caution">
    <text evidence="2">The sequence shown here is derived from an EMBL/GenBank/DDBJ whole genome shotgun (WGS) entry which is preliminary data.</text>
</comment>
<evidence type="ECO:0000313" key="2">
    <source>
        <dbReference type="EMBL" id="GIQ83502.1"/>
    </source>
</evidence>
<gene>
    <name evidence="2" type="ORF">KIPB_004837</name>
</gene>
<evidence type="ECO:0008006" key="4">
    <source>
        <dbReference type="Google" id="ProtNLM"/>
    </source>
</evidence>
<proteinExistence type="predicted"/>
<dbReference type="EMBL" id="BDIP01001074">
    <property type="protein sequence ID" value="GIQ83502.1"/>
    <property type="molecule type" value="Genomic_DNA"/>
</dbReference>
<dbReference type="Gene3D" id="3.40.630.30">
    <property type="match status" value="1"/>
</dbReference>
<feature type="compositionally biased region" description="Basic and acidic residues" evidence="1">
    <location>
        <begin position="341"/>
        <end position="357"/>
    </location>
</feature>
<evidence type="ECO:0000256" key="1">
    <source>
        <dbReference type="SAM" id="MobiDB-lite"/>
    </source>
</evidence>
<evidence type="ECO:0000313" key="3">
    <source>
        <dbReference type="Proteomes" id="UP000265618"/>
    </source>
</evidence>
<organism evidence="2 3">
    <name type="scientific">Kipferlia bialata</name>
    <dbReference type="NCBI Taxonomy" id="797122"/>
    <lineage>
        <taxon>Eukaryota</taxon>
        <taxon>Metamonada</taxon>
        <taxon>Carpediemonas-like organisms</taxon>
        <taxon>Kipferlia</taxon>
    </lineage>
</organism>
<name>A0A9K3GI29_9EUKA</name>
<keyword evidence="3" id="KW-1185">Reference proteome</keyword>
<reference evidence="2 3" key="1">
    <citation type="journal article" date="2018" name="PLoS ONE">
        <title>The draft genome of Kipferlia bialata reveals reductive genome evolution in fornicate parasites.</title>
        <authorList>
            <person name="Tanifuji G."/>
            <person name="Takabayashi S."/>
            <person name="Kume K."/>
            <person name="Takagi M."/>
            <person name="Nakayama T."/>
            <person name="Kamikawa R."/>
            <person name="Inagaki Y."/>
            <person name="Hashimoto T."/>
        </authorList>
    </citation>
    <scope>NUCLEOTIDE SEQUENCE [LARGE SCALE GENOMIC DNA]</scope>
    <source>
        <strain evidence="2">NY0173</strain>
    </source>
</reference>